<reference evidence="1" key="1">
    <citation type="submission" date="2022-11" db="EMBL/GenBank/DDBJ databases">
        <title>The characterization of three novel Bacteroidetes species and genomic analysis of their roles in tidal elemental geochemical cycles.</title>
        <authorList>
            <person name="Ma K.-J."/>
        </authorList>
    </citation>
    <scope>NUCLEOTIDE SEQUENCE</scope>
    <source>
        <strain evidence="1">M415</strain>
    </source>
</reference>
<accession>A0AAE3SPY1</accession>
<keyword evidence="2" id="KW-1185">Reference proteome</keyword>
<dbReference type="EMBL" id="JAPFQP010000003">
    <property type="protein sequence ID" value="MCX2719927.1"/>
    <property type="molecule type" value="Genomic_DNA"/>
</dbReference>
<evidence type="ECO:0000313" key="1">
    <source>
        <dbReference type="EMBL" id="MCX2719927.1"/>
    </source>
</evidence>
<organism evidence="1 2">
    <name type="scientific">Lentiprolixibacter aurantiacus</name>
    <dbReference type="NCBI Taxonomy" id="2993939"/>
    <lineage>
        <taxon>Bacteria</taxon>
        <taxon>Pseudomonadati</taxon>
        <taxon>Bacteroidota</taxon>
        <taxon>Flavobacteriia</taxon>
        <taxon>Flavobacteriales</taxon>
        <taxon>Flavobacteriaceae</taxon>
        <taxon>Lentiprolixibacter</taxon>
    </lineage>
</organism>
<comment type="caution">
    <text evidence="1">The sequence shown here is derived from an EMBL/GenBank/DDBJ whole genome shotgun (WGS) entry which is preliminary data.</text>
</comment>
<name>A0AAE3SPY1_9FLAO</name>
<proteinExistence type="predicted"/>
<evidence type="ECO:0000313" key="2">
    <source>
        <dbReference type="Proteomes" id="UP001207116"/>
    </source>
</evidence>
<dbReference type="RefSeq" id="WP_266013169.1">
    <property type="nucleotide sequence ID" value="NZ_JAPFQP010000003.1"/>
</dbReference>
<protein>
    <submittedName>
        <fullName evidence="1">Heavy-metal-associated domain-containing protein</fullName>
    </submittedName>
</protein>
<gene>
    <name evidence="1" type="ORF">OO016_09965</name>
</gene>
<dbReference type="Proteomes" id="UP001207116">
    <property type="component" value="Unassembled WGS sequence"/>
</dbReference>
<dbReference type="AlphaFoldDB" id="A0AAE3SPY1"/>
<sequence length="92" mass="10380">MSLLSDHIIPGDSGKIFTTNASEEKDLKRIKRVVMAVEGVHDVLIVKEVFPREFIVHTRKLVAISDIENAVKLTGFHVIPKGIFTWQSQEPK</sequence>